<gene>
    <name evidence="1" type="ORF">PHYPA_006810</name>
</gene>
<dbReference type="Gramene" id="Pp3c4_27371V3.1">
    <property type="protein sequence ID" value="Pp3c4_27371V3.1"/>
    <property type="gene ID" value="Pp3c4_27371"/>
</dbReference>
<keyword evidence="3" id="KW-1185">Reference proteome</keyword>
<name>A0A2K1KQ38_PHYPA</name>
<reference evidence="2" key="3">
    <citation type="submission" date="2020-12" db="UniProtKB">
        <authorList>
            <consortium name="EnsemblPlants"/>
        </authorList>
    </citation>
    <scope>IDENTIFICATION</scope>
</reference>
<evidence type="ECO:0000313" key="3">
    <source>
        <dbReference type="Proteomes" id="UP000006727"/>
    </source>
</evidence>
<sequence length="85" mass="10120">MYLEYVVLQVYDQRINQLTPKYCCLTKNRTPRAWHFSNVRNTGKQAPPDTFVVLLEGDQDEDATYGGLVTRRRMMYCRKSKRKKQ</sequence>
<protein>
    <submittedName>
        <fullName evidence="1 2">Uncharacterized protein</fullName>
    </submittedName>
</protein>
<evidence type="ECO:0000313" key="2">
    <source>
        <dbReference type="EnsemblPlants" id="Pp3c4_27371V3.1"/>
    </source>
</evidence>
<dbReference type="InParanoid" id="A0A2K1KQ38"/>
<dbReference type="Proteomes" id="UP000006727">
    <property type="component" value="Chromosome 4"/>
</dbReference>
<accession>A0A2K1KQ38</accession>
<proteinExistence type="predicted"/>
<reference evidence="1 3" key="2">
    <citation type="journal article" date="2018" name="Plant J.">
        <title>The Physcomitrella patens chromosome-scale assembly reveals moss genome structure and evolution.</title>
        <authorList>
            <person name="Lang D."/>
            <person name="Ullrich K.K."/>
            <person name="Murat F."/>
            <person name="Fuchs J."/>
            <person name="Jenkins J."/>
            <person name="Haas F.B."/>
            <person name="Piednoel M."/>
            <person name="Gundlach H."/>
            <person name="Van Bel M."/>
            <person name="Meyberg R."/>
            <person name="Vives C."/>
            <person name="Morata J."/>
            <person name="Symeonidi A."/>
            <person name="Hiss M."/>
            <person name="Muchero W."/>
            <person name="Kamisugi Y."/>
            <person name="Saleh O."/>
            <person name="Blanc G."/>
            <person name="Decker E.L."/>
            <person name="van Gessel N."/>
            <person name="Grimwood J."/>
            <person name="Hayes R.D."/>
            <person name="Graham S.W."/>
            <person name="Gunter L.E."/>
            <person name="McDaniel S.F."/>
            <person name="Hoernstein S.N.W."/>
            <person name="Larsson A."/>
            <person name="Li F.W."/>
            <person name="Perroud P.F."/>
            <person name="Phillips J."/>
            <person name="Ranjan P."/>
            <person name="Rokshar D.S."/>
            <person name="Rothfels C.J."/>
            <person name="Schneider L."/>
            <person name="Shu S."/>
            <person name="Stevenson D.W."/>
            <person name="Thummler F."/>
            <person name="Tillich M."/>
            <person name="Villarreal Aguilar J.C."/>
            <person name="Widiez T."/>
            <person name="Wong G.K."/>
            <person name="Wymore A."/>
            <person name="Zhang Y."/>
            <person name="Zimmer A.D."/>
            <person name="Quatrano R.S."/>
            <person name="Mayer K.F.X."/>
            <person name="Goodstein D."/>
            <person name="Casacuberta J.M."/>
            <person name="Vandepoele K."/>
            <person name="Reski R."/>
            <person name="Cuming A.C."/>
            <person name="Tuskan G.A."/>
            <person name="Maumus F."/>
            <person name="Salse J."/>
            <person name="Schmutz J."/>
            <person name="Rensing S.A."/>
        </authorList>
    </citation>
    <scope>NUCLEOTIDE SEQUENCE [LARGE SCALE GENOMIC DNA]</scope>
    <source>
        <strain evidence="2 3">cv. Gransden 2004</strain>
    </source>
</reference>
<dbReference type="EnsemblPlants" id="Pp3c4_27371V3.1">
    <property type="protein sequence ID" value="Pp3c4_27371V3.1"/>
    <property type="gene ID" value="Pp3c4_27371"/>
</dbReference>
<dbReference type="EMBL" id="ABEU02000004">
    <property type="protein sequence ID" value="PNR55913.1"/>
    <property type="molecule type" value="Genomic_DNA"/>
</dbReference>
<reference evidence="1 3" key="1">
    <citation type="journal article" date="2008" name="Science">
        <title>The Physcomitrella genome reveals evolutionary insights into the conquest of land by plants.</title>
        <authorList>
            <person name="Rensing S."/>
            <person name="Lang D."/>
            <person name="Zimmer A."/>
            <person name="Terry A."/>
            <person name="Salamov A."/>
            <person name="Shapiro H."/>
            <person name="Nishiyama T."/>
            <person name="Perroud P.-F."/>
            <person name="Lindquist E."/>
            <person name="Kamisugi Y."/>
            <person name="Tanahashi T."/>
            <person name="Sakakibara K."/>
            <person name="Fujita T."/>
            <person name="Oishi K."/>
            <person name="Shin-I T."/>
            <person name="Kuroki Y."/>
            <person name="Toyoda A."/>
            <person name="Suzuki Y."/>
            <person name="Hashimoto A."/>
            <person name="Yamaguchi K."/>
            <person name="Sugano A."/>
            <person name="Kohara Y."/>
            <person name="Fujiyama A."/>
            <person name="Anterola A."/>
            <person name="Aoki S."/>
            <person name="Ashton N."/>
            <person name="Barbazuk W.B."/>
            <person name="Barker E."/>
            <person name="Bennetzen J."/>
            <person name="Bezanilla M."/>
            <person name="Blankenship R."/>
            <person name="Cho S.H."/>
            <person name="Dutcher S."/>
            <person name="Estelle M."/>
            <person name="Fawcett J.A."/>
            <person name="Gundlach H."/>
            <person name="Hanada K."/>
            <person name="Heyl A."/>
            <person name="Hicks K.A."/>
            <person name="Hugh J."/>
            <person name="Lohr M."/>
            <person name="Mayer K."/>
            <person name="Melkozernov A."/>
            <person name="Murata T."/>
            <person name="Nelson D."/>
            <person name="Pils B."/>
            <person name="Prigge M."/>
            <person name="Reiss B."/>
            <person name="Renner T."/>
            <person name="Rombauts S."/>
            <person name="Rushton P."/>
            <person name="Sanderfoot A."/>
            <person name="Schween G."/>
            <person name="Shiu S.-H."/>
            <person name="Stueber K."/>
            <person name="Theodoulou F.L."/>
            <person name="Tu H."/>
            <person name="Van de Peer Y."/>
            <person name="Verrier P.J."/>
            <person name="Waters E."/>
            <person name="Wood A."/>
            <person name="Yang L."/>
            <person name="Cove D."/>
            <person name="Cuming A."/>
            <person name="Hasebe M."/>
            <person name="Lucas S."/>
            <person name="Mishler D.B."/>
            <person name="Reski R."/>
            <person name="Grigoriev I."/>
            <person name="Quatrano R.S."/>
            <person name="Boore J.L."/>
        </authorList>
    </citation>
    <scope>NUCLEOTIDE SEQUENCE [LARGE SCALE GENOMIC DNA]</scope>
    <source>
        <strain evidence="2 3">cv. Gransden 2004</strain>
    </source>
</reference>
<evidence type="ECO:0000313" key="1">
    <source>
        <dbReference type="EMBL" id="PNR55913.1"/>
    </source>
</evidence>
<organism evidence="1">
    <name type="scientific">Physcomitrium patens</name>
    <name type="common">Spreading-leaved earth moss</name>
    <name type="synonym">Physcomitrella patens</name>
    <dbReference type="NCBI Taxonomy" id="3218"/>
    <lineage>
        <taxon>Eukaryota</taxon>
        <taxon>Viridiplantae</taxon>
        <taxon>Streptophyta</taxon>
        <taxon>Embryophyta</taxon>
        <taxon>Bryophyta</taxon>
        <taxon>Bryophytina</taxon>
        <taxon>Bryopsida</taxon>
        <taxon>Funariidae</taxon>
        <taxon>Funariales</taxon>
        <taxon>Funariaceae</taxon>
        <taxon>Physcomitrium</taxon>
    </lineage>
</organism>
<dbReference type="AlphaFoldDB" id="A0A2K1KQ38"/>